<keyword evidence="2" id="KW-1185">Reference proteome</keyword>
<gene>
    <name evidence="1" type="ORF">V5799_018632</name>
</gene>
<dbReference type="Proteomes" id="UP001321473">
    <property type="component" value="Unassembled WGS sequence"/>
</dbReference>
<accession>A0AAQ4EYX6</accession>
<protein>
    <submittedName>
        <fullName evidence="1">Uncharacterized protein</fullName>
    </submittedName>
</protein>
<evidence type="ECO:0000313" key="2">
    <source>
        <dbReference type="Proteomes" id="UP001321473"/>
    </source>
</evidence>
<proteinExistence type="predicted"/>
<name>A0AAQ4EYX6_AMBAM</name>
<dbReference type="EMBL" id="JARKHS020009247">
    <property type="protein sequence ID" value="KAK8780027.1"/>
    <property type="molecule type" value="Genomic_DNA"/>
</dbReference>
<organism evidence="1 2">
    <name type="scientific">Amblyomma americanum</name>
    <name type="common">Lone star tick</name>
    <dbReference type="NCBI Taxonomy" id="6943"/>
    <lineage>
        <taxon>Eukaryota</taxon>
        <taxon>Metazoa</taxon>
        <taxon>Ecdysozoa</taxon>
        <taxon>Arthropoda</taxon>
        <taxon>Chelicerata</taxon>
        <taxon>Arachnida</taxon>
        <taxon>Acari</taxon>
        <taxon>Parasitiformes</taxon>
        <taxon>Ixodida</taxon>
        <taxon>Ixodoidea</taxon>
        <taxon>Ixodidae</taxon>
        <taxon>Amblyomminae</taxon>
        <taxon>Amblyomma</taxon>
    </lineage>
</organism>
<comment type="caution">
    <text evidence="1">The sequence shown here is derived from an EMBL/GenBank/DDBJ whole genome shotgun (WGS) entry which is preliminary data.</text>
</comment>
<evidence type="ECO:0000313" key="1">
    <source>
        <dbReference type="EMBL" id="KAK8780027.1"/>
    </source>
</evidence>
<sequence length="203" mass="23291">MPYNSLICTLGANMTMRTVSELPEDGLCDFSFYEALEEKHAILSGRGGPHVASFSLVLKAASQHAKTEYGLSFDYDFRNVTQKIIQQRDTRKILTGLWRKKIYHYAFLSLRFYDLDKTKYRSVFHILQDSAHAALKDLPTKNLGYTQFFLSVSLAGRYYKPLKEVGMLEDNGYVTTDPLFVSIAQVHRHPRGRKPMVLSWVGR</sequence>
<dbReference type="AlphaFoldDB" id="A0AAQ4EYX6"/>
<reference evidence="1 2" key="1">
    <citation type="journal article" date="2023" name="Arcadia Sci">
        <title>De novo assembly of a long-read Amblyomma americanum tick genome.</title>
        <authorList>
            <person name="Chou S."/>
            <person name="Poskanzer K.E."/>
            <person name="Rollins M."/>
            <person name="Thuy-Boun P.S."/>
        </authorList>
    </citation>
    <scope>NUCLEOTIDE SEQUENCE [LARGE SCALE GENOMIC DNA]</scope>
    <source>
        <strain evidence="1">F_SG_1</strain>
        <tissue evidence="1">Salivary glands</tissue>
    </source>
</reference>